<dbReference type="Gene3D" id="4.10.60.10">
    <property type="entry name" value="Zinc finger, CCHC-type"/>
    <property type="match status" value="1"/>
</dbReference>
<proteinExistence type="predicted"/>
<organism evidence="4 6">
    <name type="scientific">Cucumis melo var. makuwa</name>
    <name type="common">Oriental melon</name>
    <dbReference type="NCBI Taxonomy" id="1194695"/>
    <lineage>
        <taxon>Eukaryota</taxon>
        <taxon>Viridiplantae</taxon>
        <taxon>Streptophyta</taxon>
        <taxon>Embryophyta</taxon>
        <taxon>Tracheophyta</taxon>
        <taxon>Spermatophyta</taxon>
        <taxon>Magnoliopsida</taxon>
        <taxon>eudicotyledons</taxon>
        <taxon>Gunneridae</taxon>
        <taxon>Pentapetalae</taxon>
        <taxon>rosids</taxon>
        <taxon>fabids</taxon>
        <taxon>Cucurbitales</taxon>
        <taxon>Cucurbitaceae</taxon>
        <taxon>Benincaseae</taxon>
        <taxon>Cucumis</taxon>
    </lineage>
</organism>
<dbReference type="Proteomes" id="UP000321947">
    <property type="component" value="Unassembled WGS sequence"/>
</dbReference>
<accession>A0A5A7V9U4</accession>
<feature type="region of interest" description="Disordered" evidence="2">
    <location>
        <begin position="191"/>
        <end position="231"/>
    </location>
</feature>
<dbReference type="OrthoDB" id="1934635at2759"/>
<dbReference type="EMBL" id="SSTD01002800">
    <property type="protein sequence ID" value="TYK27442.1"/>
    <property type="molecule type" value="Genomic_DNA"/>
</dbReference>
<dbReference type="InterPro" id="IPR001878">
    <property type="entry name" value="Znf_CCHC"/>
</dbReference>
<dbReference type="SUPFAM" id="SSF57756">
    <property type="entry name" value="Retrovirus zinc finger-like domains"/>
    <property type="match status" value="1"/>
</dbReference>
<dbReference type="SMART" id="SM00343">
    <property type="entry name" value="ZnF_C2HC"/>
    <property type="match status" value="1"/>
</dbReference>
<protein>
    <submittedName>
        <fullName evidence="4">Geraniol 8-hydroxylase-like</fullName>
    </submittedName>
</protein>
<evidence type="ECO:0000256" key="1">
    <source>
        <dbReference type="PROSITE-ProRule" id="PRU00047"/>
    </source>
</evidence>
<sequence>MRQLRSKKSLKSDQRWFISWDNVTFVELDNRDWDKMIKKEVTGLKIEEDPIKNIKNHFQDSKNATKNSKIGVLRMMRRKIEKTRAMGEDFKLIMIIENFFNYMNMPEKKKVHLVALKLKVDASAWWEKVEMNRRRNGWAMADYIEEFHRLGARINLMENEQQLVTRFVGGLWFDIKEKIMTTRRSPWDNLNSRRSVLAKSNTPHPQSRKDQEKEKTLDLNGKKAETTSKKQVENPYQLPHLSKCFQCGQTGHLSNSCHQRMKEKSQTMIKRMFFNKKKSSLNQMMGRDFFVFFKKSS</sequence>
<reference evidence="6 7" key="1">
    <citation type="submission" date="2019-08" db="EMBL/GenBank/DDBJ databases">
        <title>Draft genome sequences of two oriental melons (Cucumis melo L. var makuwa).</title>
        <authorList>
            <person name="Kwon S.-Y."/>
        </authorList>
    </citation>
    <scope>NUCLEOTIDE SEQUENCE [LARGE SCALE GENOMIC DNA]</scope>
    <source>
        <strain evidence="7">cv. Chang Bougi</strain>
        <strain evidence="6">cv. SW 3</strain>
        <tissue evidence="4">Leaf</tissue>
    </source>
</reference>
<dbReference type="GO" id="GO:0008270">
    <property type="term" value="F:zinc ion binding"/>
    <property type="evidence" value="ECO:0007669"/>
    <property type="project" value="UniProtKB-KW"/>
</dbReference>
<evidence type="ECO:0000313" key="4">
    <source>
        <dbReference type="EMBL" id="KAA0062441.1"/>
    </source>
</evidence>
<dbReference type="Proteomes" id="UP000321393">
    <property type="component" value="Unassembled WGS sequence"/>
</dbReference>
<gene>
    <name evidence="5" type="ORF">E5676_scaffold325G001390</name>
    <name evidence="4" type="ORF">E6C27_scaffold130G00190</name>
</gene>
<keyword evidence="1" id="KW-0479">Metal-binding</keyword>
<comment type="caution">
    <text evidence="4">The sequence shown here is derived from an EMBL/GenBank/DDBJ whole genome shotgun (WGS) entry which is preliminary data.</text>
</comment>
<keyword evidence="1" id="KW-0863">Zinc-finger</keyword>
<dbReference type="InterPro" id="IPR036875">
    <property type="entry name" value="Znf_CCHC_sf"/>
</dbReference>
<evidence type="ECO:0000313" key="7">
    <source>
        <dbReference type="Proteomes" id="UP000321947"/>
    </source>
</evidence>
<evidence type="ECO:0000259" key="3">
    <source>
        <dbReference type="PROSITE" id="PS50158"/>
    </source>
</evidence>
<dbReference type="PROSITE" id="PS50158">
    <property type="entry name" value="ZF_CCHC"/>
    <property type="match status" value="1"/>
</dbReference>
<feature type="domain" description="CCHC-type" evidence="3">
    <location>
        <begin position="243"/>
        <end position="257"/>
    </location>
</feature>
<dbReference type="GO" id="GO:0003676">
    <property type="term" value="F:nucleic acid binding"/>
    <property type="evidence" value="ECO:0007669"/>
    <property type="project" value="InterPro"/>
</dbReference>
<evidence type="ECO:0000256" key="2">
    <source>
        <dbReference type="SAM" id="MobiDB-lite"/>
    </source>
</evidence>
<feature type="compositionally biased region" description="Polar residues" evidence="2">
    <location>
        <begin position="191"/>
        <end position="205"/>
    </location>
</feature>
<keyword evidence="1" id="KW-0862">Zinc</keyword>
<feature type="compositionally biased region" description="Basic and acidic residues" evidence="2">
    <location>
        <begin position="207"/>
        <end position="231"/>
    </location>
</feature>
<dbReference type="EMBL" id="SSTE01004567">
    <property type="protein sequence ID" value="KAA0062441.1"/>
    <property type="molecule type" value="Genomic_DNA"/>
</dbReference>
<evidence type="ECO:0000313" key="6">
    <source>
        <dbReference type="Proteomes" id="UP000321393"/>
    </source>
</evidence>
<name>A0A5A7V9U4_CUCMM</name>
<evidence type="ECO:0000313" key="5">
    <source>
        <dbReference type="EMBL" id="TYK27442.1"/>
    </source>
</evidence>
<dbReference type="AlphaFoldDB" id="A0A5A7V9U4"/>